<evidence type="ECO:0000313" key="1">
    <source>
        <dbReference type="Proteomes" id="UP000000437"/>
    </source>
</evidence>
<organism evidence="1 2">
    <name type="scientific">Danio rerio</name>
    <name type="common">Zebrafish</name>
    <name type="synonym">Brachydanio rerio</name>
    <dbReference type="NCBI Taxonomy" id="7955"/>
    <lineage>
        <taxon>Eukaryota</taxon>
        <taxon>Metazoa</taxon>
        <taxon>Chordata</taxon>
        <taxon>Craniata</taxon>
        <taxon>Vertebrata</taxon>
        <taxon>Euteleostomi</taxon>
        <taxon>Actinopterygii</taxon>
        <taxon>Neopterygii</taxon>
        <taxon>Teleostei</taxon>
        <taxon>Ostariophysi</taxon>
        <taxon>Cypriniformes</taxon>
        <taxon>Danionidae</taxon>
        <taxon>Danioninae</taxon>
        <taxon>Danio</taxon>
    </lineage>
</organism>
<proteinExistence type="predicted"/>
<sequence length="314" mass="35227">MKSFQWIPCTFCLLLYTADAGSGTKPNFVFMMVDDLGIGDLGCYGNTTLRTPNIDRLALEGVKLTQHIAAAPLCTPSRAAFLTGRYPVRSGMAAHGHMGVFLFSASSGGLPQEEITFAKAVKVQGYSTAVIGKWHLGLNCEDSSDHCHHPNSHGFDYFYGTIMTHLRDCQPGHGSVLYNVYSHIPFKPLSIGLVSLVVLHIRGMLTVSRRVFFSFLILVGLVLSLFRLLVYTFPNLNCFVMRGTEIVEQPYISENLTQRMTSEAIEFLERPNLYCSLFSVVSTRRRYEESKESGCSMNLAWKTIFFFKWQKITI</sequence>
<name>A0AC58JPR9_DANRE</name>
<reference evidence="2" key="1">
    <citation type="submission" date="2025-08" db="UniProtKB">
        <authorList>
            <consortium name="RefSeq"/>
        </authorList>
    </citation>
    <scope>IDENTIFICATION</scope>
    <source>
        <strain evidence="2">Tuebingen</strain>
        <tissue evidence="2">Fibroblasts and whole tissue</tissue>
    </source>
</reference>
<dbReference type="Proteomes" id="UP000000437">
    <property type="component" value="Chromosome 1"/>
</dbReference>
<gene>
    <name evidence="2" type="primary">sts</name>
</gene>
<accession>A0AC58JPR9</accession>
<evidence type="ECO:0000313" key="2">
    <source>
        <dbReference type="RefSeq" id="XP_073808485.1"/>
    </source>
</evidence>
<dbReference type="RefSeq" id="XP_073808485.1">
    <property type="nucleotide sequence ID" value="XM_073952384.1"/>
</dbReference>
<protein>
    <submittedName>
        <fullName evidence="2">Steryl-sulfatase isoform X2</fullName>
    </submittedName>
</protein>
<keyword evidence="1" id="KW-1185">Reference proteome</keyword>